<feature type="region of interest" description="Disordered" evidence="1">
    <location>
        <begin position="1274"/>
        <end position="1300"/>
    </location>
</feature>
<feature type="compositionally biased region" description="Low complexity" evidence="1">
    <location>
        <begin position="1176"/>
        <end position="1186"/>
    </location>
</feature>
<feature type="compositionally biased region" description="Polar residues" evidence="1">
    <location>
        <begin position="2633"/>
        <end position="2647"/>
    </location>
</feature>
<feature type="compositionally biased region" description="Polar residues" evidence="1">
    <location>
        <begin position="775"/>
        <end position="790"/>
    </location>
</feature>
<feature type="compositionally biased region" description="Polar residues" evidence="1">
    <location>
        <begin position="2600"/>
        <end position="2615"/>
    </location>
</feature>
<feature type="compositionally biased region" description="Basic and acidic residues" evidence="1">
    <location>
        <begin position="1668"/>
        <end position="1677"/>
    </location>
</feature>
<dbReference type="Pfam" id="PF09380">
    <property type="entry name" value="FERM_C"/>
    <property type="match status" value="1"/>
</dbReference>
<dbReference type="SUPFAM" id="SSF50729">
    <property type="entry name" value="PH domain-like"/>
    <property type="match status" value="1"/>
</dbReference>
<feature type="compositionally biased region" description="Low complexity" evidence="1">
    <location>
        <begin position="1350"/>
        <end position="1363"/>
    </location>
</feature>
<feature type="region of interest" description="Disordered" evidence="1">
    <location>
        <begin position="2631"/>
        <end position="2656"/>
    </location>
</feature>
<dbReference type="InterPro" id="IPR018980">
    <property type="entry name" value="FERM_PH-like_C"/>
</dbReference>
<dbReference type="SUPFAM" id="SSF47031">
    <property type="entry name" value="Second domain of FERM"/>
    <property type="match status" value="1"/>
</dbReference>
<dbReference type="PANTHER" id="PTHR23280">
    <property type="entry name" value="4.1 G PROTEIN"/>
    <property type="match status" value="1"/>
</dbReference>
<feature type="compositionally biased region" description="Basic and acidic residues" evidence="1">
    <location>
        <begin position="1503"/>
        <end position="1513"/>
    </location>
</feature>
<dbReference type="SMART" id="SM01196">
    <property type="entry name" value="FERM_C"/>
    <property type="match status" value="1"/>
</dbReference>
<feature type="compositionally biased region" description="Basic and acidic residues" evidence="1">
    <location>
        <begin position="1335"/>
        <end position="1344"/>
    </location>
</feature>
<feature type="compositionally biased region" description="Polar residues" evidence="1">
    <location>
        <begin position="1887"/>
        <end position="1904"/>
    </location>
</feature>
<dbReference type="PANTHER" id="PTHR23280:SF21">
    <property type="entry name" value="PROTEIN 4.1 HOMOLOG"/>
    <property type="match status" value="1"/>
</dbReference>
<dbReference type="SUPFAM" id="SSF54236">
    <property type="entry name" value="Ubiquitin-like"/>
    <property type="match status" value="1"/>
</dbReference>
<dbReference type="Proteomes" id="UP000230066">
    <property type="component" value="Unassembled WGS sequence"/>
</dbReference>
<dbReference type="InterPro" id="IPR011993">
    <property type="entry name" value="PH-like_dom_sf"/>
</dbReference>
<feature type="compositionally biased region" description="Low complexity" evidence="1">
    <location>
        <begin position="1391"/>
        <end position="1407"/>
    </location>
</feature>
<feature type="compositionally biased region" description="Basic residues" evidence="1">
    <location>
        <begin position="574"/>
        <end position="584"/>
    </location>
</feature>
<feature type="region of interest" description="Disordered" evidence="1">
    <location>
        <begin position="1475"/>
        <end position="1563"/>
    </location>
</feature>
<feature type="compositionally biased region" description="Basic residues" evidence="1">
    <location>
        <begin position="1492"/>
        <end position="1502"/>
    </location>
</feature>
<feature type="compositionally biased region" description="Polar residues" evidence="1">
    <location>
        <begin position="2037"/>
        <end position="2055"/>
    </location>
</feature>
<feature type="compositionally biased region" description="Low complexity" evidence="1">
    <location>
        <begin position="2836"/>
        <end position="2848"/>
    </location>
</feature>
<feature type="region of interest" description="Disordered" evidence="1">
    <location>
        <begin position="2733"/>
        <end position="2752"/>
    </location>
</feature>
<dbReference type="InterPro" id="IPR018979">
    <property type="entry name" value="FERM_N"/>
</dbReference>
<feature type="region of interest" description="Disordered" evidence="1">
    <location>
        <begin position="2795"/>
        <end position="2875"/>
    </location>
</feature>
<feature type="compositionally biased region" description="Polar residues" evidence="1">
    <location>
        <begin position="1523"/>
        <end position="1541"/>
    </location>
</feature>
<feature type="compositionally biased region" description="Basic residues" evidence="1">
    <location>
        <begin position="2413"/>
        <end position="2428"/>
    </location>
</feature>
<feature type="region of interest" description="Disordered" evidence="1">
    <location>
        <begin position="1786"/>
        <end position="1867"/>
    </location>
</feature>
<feature type="compositionally biased region" description="Polar residues" evidence="1">
    <location>
        <begin position="2738"/>
        <end position="2752"/>
    </location>
</feature>
<feature type="region of interest" description="Disordered" evidence="1">
    <location>
        <begin position="717"/>
        <end position="744"/>
    </location>
</feature>
<dbReference type="CDD" id="cd17099">
    <property type="entry name" value="FERM_F1_PTPN14_like"/>
    <property type="match status" value="1"/>
</dbReference>
<feature type="region of interest" description="Disordered" evidence="1">
    <location>
        <begin position="1662"/>
        <end position="1712"/>
    </location>
</feature>
<feature type="region of interest" description="Disordered" evidence="1">
    <location>
        <begin position="1176"/>
        <end position="1203"/>
    </location>
</feature>
<dbReference type="Gene3D" id="3.10.20.90">
    <property type="entry name" value="Phosphatidylinositol 3-kinase Catalytic Subunit, Chain A, domain 1"/>
    <property type="match status" value="1"/>
</dbReference>
<feature type="region of interest" description="Disordered" evidence="1">
    <location>
        <begin position="1307"/>
        <end position="1326"/>
    </location>
</feature>
<feature type="region of interest" description="Disordered" evidence="1">
    <location>
        <begin position="1112"/>
        <end position="1135"/>
    </location>
</feature>
<feature type="compositionally biased region" description="Basic and acidic residues" evidence="1">
    <location>
        <begin position="726"/>
        <end position="744"/>
    </location>
</feature>
<reference evidence="3" key="1">
    <citation type="submission" date="2019-03" db="EMBL/GenBank/DDBJ databases">
        <title>Improved annotation for the trematode Fasciola hepatica.</title>
        <authorList>
            <person name="Choi Y.-J."/>
            <person name="Martin J."/>
            <person name="Mitreva M."/>
        </authorList>
    </citation>
    <scope>NUCLEOTIDE SEQUENCE [LARGE SCALE GENOMIC DNA]</scope>
</reference>
<feature type="compositionally biased region" description="Low complexity" evidence="1">
    <location>
        <begin position="1835"/>
        <end position="1865"/>
    </location>
</feature>
<dbReference type="InterPro" id="IPR019748">
    <property type="entry name" value="FERM_central"/>
</dbReference>
<feature type="compositionally biased region" description="Polar residues" evidence="1">
    <location>
        <begin position="2547"/>
        <end position="2565"/>
    </location>
</feature>
<feature type="compositionally biased region" description="Basic residues" evidence="1">
    <location>
        <begin position="608"/>
        <end position="617"/>
    </location>
</feature>
<dbReference type="InterPro" id="IPR014352">
    <property type="entry name" value="FERM/acyl-CoA-bd_prot_sf"/>
</dbReference>
<sequence length="2875" mass="313991">MPIKLNFKRTHRYNVSAKDLYVIRIFTLDGTCVEYTVSTTTTGRDALDYVAQRLDIDDTCFFGFKYEDWSGESRWLFLNKSVKKQLDKHARQHALTLTVMLFIDNPQFISDSQLRRFFYLQLRQDVATGLLPVTLKLGIKLSAYSLQADFGDFVDVETTLSNWRERSSLNEASFCGAFDLSTTEYVDDILWGYLHLQGVSQDNAIWYFLDEIRHIPRYGVRTFRGATCRNEPAELGVSRNGINITTLEPQQRTTANLKWEHIKDLTYSRKTFTIQLLKKNKAVHFIFEESENARYLWQFCIQMHSSYIEYWTRVKSAPQQPAIQVSEPPDILRGTELRCLNPGSPMMNEALPDGTSSPLVPQLIKSSQHGAVAARDDELSNEMHSVGAVHGVDFPDQFVPNTEHRTFKIHPNRLGSGSVTGVNTNIAGVQDTDEPFLSSSAPTEPGPLERENLGLLAAMNDAVGCGSGGTGAGDSEAGTLIGQWSLRSAADTLDSQMVNQGCVTCLPGRECLRPAAGWFQPRTGITSQSENWNVTGQRHGNGARKSIKSDPAHREIVPPEVKITRSPVEERHEHHTRHHHHRQHQCGTEIDLSGSNITRSEQKESHTRQPKRQRHQPSKTISISTSLVQRIGVPMGGVNVIVDGAPSSPSSLASSDTSYGHQMASSRASLSSTSSSCCSSRIKKPSDALCGPISEHGARSGPGVAVDSYSLSSSSTSSVNSAAVEENARDPEQTVHPGAEESGKKTHFGFTAALCSVAHNIAFKQSGKVGPRQSGRVSTTSPTRIGSSTLNTGRKLWNELIQSNHGGLRPLLTGFSQHHYRPQVQLKRQQAAADATVQDQCPSLGRIGSDNAVTVDNDRLCKGRRNSGGAGVFSSGNGINGGNVASSPLHDFQRWINAAKQRLPAAWTNSVASRGMTLQISAPLPSNAVGVKRPLEAKKADMVISSNLRAPRATQYGTPTGSHELPVLETSLPGRLARSSSEACARDLSGMRGLRFTKIPSTQFSAPQQQSPLCADSMERPSLTHSRGVISGDRPGPPTIHLYPPSPTQTSYSHHSTSLESDPLHSKPFLSCGSHSEDSGCPNTQMDSRETDQTCDVYSNCLGPVLADARQQQNNSEQEIGLHHAPVENRTSYDTPSQRNVHMLQRQGAFRAPPQWRLVPRPLNLVDRGLSTTSTVNVTEGTTSSNLLLPSTMNQDAESPKRSQLPLTMLSHQTPETHYNVGQLHTPAGQSEGSRVLRGLDSSANGHFSAPPSTPSGRLHFVWTDLTMDSNPIPVSSDSQMVSTALPTRSTEQSANGMNLSDYLSSGNHMLTKETSGNDTLNKPITCTEPSYAFTEEREQKKGSPEQLKQQQQHQQQQQQQQQHAKDSEKIARGPVGGGDPSCHPVNALLTTSSSSEQSSTQRPQSSGPIHLLTHSDIHQLLSLTNIRETELAHRLLAEYRQALLQQHSLHTNSVSTPNLTASQELQMFSSSTAAEEIEEVEVDPVTSERPKSKRTKHSKSHGQRDQQPDGHPKQAHSKPDFGNQNSSHYPTSFHQETSDFQAPHRRRRRRKDPNSNDSPDYVNAAAFQGERCGAGERPLSLASSTDMESNGTFRVLSSLDTRTSSIACGSFGNLTAAGTSFGSGDGTGFDLIQGLQNAAGTFASNVPNSLTATSTILASSSAIPDTSADRSPRHSALDQSSQPDGGTGNDINNLPDPSGKSNDLFGLNGWNKTGESPPDLCLSSTYPNLREGQRTVRDTGQLMNRQPGTFSDLSTRQGDQSFRRNLVGEYENLESLSNEKLQHLRSARQSTLPIQQSKTQSDAMRMTSDTTLGENQNGSLSTLGYSTNTTIPASPSSESVSSSSSMSSTVSSSSASSATSFSSSDLGCTAMISDPIREIEDGGSAQCETTGISPTPYHSSPHNMDNPDAKLCLPLRQTEQQQQHQRHHHHHHHRNCPPAPPSASPPTCSVVTQQQQQQQQPQVGQQHRTKPIAHVNLTTLLHRHECLGEKWTSRKVLFVPETIRSSRRLPYCPCKCHQQPVLTKSNSLRLNSATNKQMTQTVSTKGAEADNTNASREDGGEYAKSMTSNDVNGTNVCDLGCCDSQKAYKLDSFAGKSYPLIKPRQPTPVRFRTNQMHLSTSQSSQNCRRPSGHLLKAWRHGTSSPHNKQLKSCLKYLPYSSERSTGTSCLSYSDEDVTEALYYVSDDERHRTDDATSATLSATESPCFSSASSYSFSTSSLDAKTEELCPYYHHWYAPSCTPTQLVFHEPERARRGGSLDPSASVQRLPGWIRQKRTSQPSSHRSSHRKRSLELHSLQSNPPHCPFVQQYPCVCYTSNSHGHIHSVKSLSKVGLHQSLEENRQNRSKRRMKAHQVVSLNSTPPGVPICTRSHHVHGNENADIEGNKNSTNNIDTQESQIHRAQLLTYSHQRRRQHRHHHHPHHRHHTVVPSEVTGRVHSSTGTKPPVAKRKSNELRELTTSESGTRANENLSRLNSTGTADGSCTGNSTVVTVTNARDGSAAEVSLKLLRPKDLQLNTYLREPVTLRSSPGFGSFTPAKEPRERNSPTGSGENTDCTPTLTGSRIPTADDKSHTLQIGSCIRRSPRASPEILPRPLMRSPSNESETKNLSSPTGSFLGRYTPFVIPSRARQSENCGTQSNNNSQLPSPLADHSRSKAHPVILPSTKGSFFTTGIPDRPKTLQVTPSRVSPSSPSAVICTSSLLVNPLQASLSAMGDIWPSKMSALRQPEIGGPSSHGLEQTRTLGSPTTQATNNRSQLLNIRSQLVRSGSLEPTTDLSRRGVTRITRHTTTVASKLTPPPRNVTEEARTALRPASGLTGKLTDKQMNPSRFMIDPSSCASKPSVASSLAEKGNGGISHPLPTSHNASSSLEKHA</sequence>
<dbReference type="InterPro" id="IPR000299">
    <property type="entry name" value="FERM_domain"/>
</dbReference>
<proteinExistence type="predicted"/>
<dbReference type="Pfam" id="PF09379">
    <property type="entry name" value="FERM_N"/>
    <property type="match status" value="1"/>
</dbReference>
<feature type="compositionally biased region" description="Polar residues" evidence="1">
    <location>
        <begin position="1048"/>
        <end position="1060"/>
    </location>
</feature>
<feature type="region of interest" description="Disordered" evidence="1">
    <location>
        <begin position="2669"/>
        <end position="2693"/>
    </location>
</feature>
<evidence type="ECO:0000259" key="2">
    <source>
        <dbReference type="PROSITE" id="PS50057"/>
    </source>
</evidence>
<feature type="compositionally biased region" description="Polar residues" evidence="1">
    <location>
        <begin position="1678"/>
        <end position="1693"/>
    </location>
</feature>
<feature type="region of interest" description="Disordered" evidence="1">
    <location>
        <begin position="2253"/>
        <end position="2299"/>
    </location>
</feature>
<feature type="compositionally biased region" description="Polar residues" evidence="1">
    <location>
        <begin position="1788"/>
        <end position="1834"/>
    </location>
</feature>
<keyword evidence="4" id="KW-1185">Reference proteome</keyword>
<dbReference type="Pfam" id="PF00373">
    <property type="entry name" value="FERM_M"/>
    <property type="match status" value="1"/>
</dbReference>
<feature type="compositionally biased region" description="Polar residues" evidence="1">
    <location>
        <begin position="2461"/>
        <end position="2486"/>
    </location>
</feature>
<dbReference type="EMBL" id="JXXN02002274">
    <property type="protein sequence ID" value="THD23204.1"/>
    <property type="molecule type" value="Genomic_DNA"/>
</dbReference>
<keyword evidence="3" id="KW-0675">Receptor</keyword>
<feature type="compositionally biased region" description="Polar residues" evidence="1">
    <location>
        <begin position="2861"/>
        <end position="2875"/>
    </location>
</feature>
<dbReference type="InterPro" id="IPR035963">
    <property type="entry name" value="FERM_2"/>
</dbReference>
<feature type="region of interest" description="Disordered" evidence="1">
    <location>
        <begin position="2413"/>
        <end position="2486"/>
    </location>
</feature>
<feature type="region of interest" description="Disordered" evidence="1">
    <location>
        <begin position="766"/>
        <end position="790"/>
    </location>
</feature>
<comment type="caution">
    <text evidence="3">The sequence shown here is derived from an EMBL/GenBank/DDBJ whole genome shotgun (WGS) entry which is preliminary data.</text>
</comment>
<feature type="region of interest" description="Disordered" evidence="1">
    <location>
        <begin position="1334"/>
        <end position="1411"/>
    </location>
</feature>
<feature type="domain" description="FERM" evidence="2">
    <location>
        <begin position="21"/>
        <end position="311"/>
    </location>
</feature>
<organism evidence="3 4">
    <name type="scientific">Fasciola hepatica</name>
    <name type="common">Liver fluke</name>
    <dbReference type="NCBI Taxonomy" id="6192"/>
    <lineage>
        <taxon>Eukaryota</taxon>
        <taxon>Metazoa</taxon>
        <taxon>Spiralia</taxon>
        <taxon>Lophotrochozoa</taxon>
        <taxon>Platyhelminthes</taxon>
        <taxon>Trematoda</taxon>
        <taxon>Digenea</taxon>
        <taxon>Plagiorchiida</taxon>
        <taxon>Echinostomata</taxon>
        <taxon>Echinostomatoidea</taxon>
        <taxon>Fasciolidae</taxon>
        <taxon>Fasciola</taxon>
    </lineage>
</organism>
<evidence type="ECO:0000256" key="1">
    <source>
        <dbReference type="SAM" id="MobiDB-lite"/>
    </source>
</evidence>
<gene>
    <name evidence="3" type="ORF">D915_005858</name>
</gene>
<evidence type="ECO:0000313" key="4">
    <source>
        <dbReference type="Proteomes" id="UP000230066"/>
    </source>
</evidence>
<feature type="compositionally biased region" description="Basic and acidic residues" evidence="1">
    <location>
        <begin position="547"/>
        <end position="557"/>
    </location>
</feature>
<dbReference type="InterPro" id="IPR029071">
    <property type="entry name" value="Ubiquitin-like_domsf"/>
</dbReference>
<feature type="region of interest" description="Disordered" evidence="1">
    <location>
        <begin position="2526"/>
        <end position="2618"/>
    </location>
</feature>
<protein>
    <submittedName>
        <fullName evidence="3">Tyrosine protein phosphatase non receptor type</fullName>
    </submittedName>
</protein>
<feature type="compositionally biased region" description="Low complexity" evidence="1">
    <location>
        <begin position="664"/>
        <end position="677"/>
    </location>
</feature>
<feature type="region of interest" description="Disordered" evidence="1">
    <location>
        <begin position="647"/>
        <end position="677"/>
    </location>
</feature>
<dbReference type="CDD" id="cd14473">
    <property type="entry name" value="FERM_B-lobe"/>
    <property type="match status" value="1"/>
</dbReference>
<feature type="region of interest" description="Disordered" evidence="1">
    <location>
        <begin position="532"/>
        <end position="624"/>
    </location>
</feature>
<feature type="compositionally biased region" description="Basic residues" evidence="1">
    <location>
        <begin position="1925"/>
        <end position="1936"/>
    </location>
</feature>
<evidence type="ECO:0000313" key="3">
    <source>
        <dbReference type="EMBL" id="THD23204.1"/>
    </source>
</evidence>
<dbReference type="GO" id="GO:0031032">
    <property type="term" value="P:actomyosin structure organization"/>
    <property type="evidence" value="ECO:0007669"/>
    <property type="project" value="TreeGrafter"/>
</dbReference>
<feature type="region of interest" description="Disordered" evidence="1">
    <location>
        <begin position="1023"/>
        <end position="1089"/>
    </location>
</feature>
<feature type="region of interest" description="Disordered" evidence="1">
    <location>
        <begin position="2037"/>
        <end position="2068"/>
    </location>
</feature>
<dbReference type="PROSITE" id="PS50057">
    <property type="entry name" value="FERM_3"/>
    <property type="match status" value="1"/>
</dbReference>
<accession>A0A4E0RA45</accession>
<feature type="compositionally biased region" description="Low complexity" evidence="1">
    <location>
        <begin position="1954"/>
        <end position="1967"/>
    </location>
</feature>
<name>A0A4E0RA45_FASHE</name>
<dbReference type="Gene3D" id="1.20.80.10">
    <property type="match status" value="1"/>
</dbReference>
<dbReference type="GO" id="GO:0005856">
    <property type="term" value="C:cytoskeleton"/>
    <property type="evidence" value="ECO:0007669"/>
    <property type="project" value="TreeGrafter"/>
</dbReference>
<feature type="compositionally biased region" description="Polar residues" evidence="1">
    <location>
        <begin position="1187"/>
        <end position="1197"/>
    </location>
</feature>
<feature type="region of interest" description="Disordered" evidence="1">
    <location>
        <begin position="1884"/>
        <end position="1970"/>
    </location>
</feature>
<dbReference type="Gene3D" id="2.30.29.30">
    <property type="entry name" value="Pleckstrin-homology domain (PH domain)/Phosphotyrosine-binding domain (PTB)"/>
    <property type="match status" value="1"/>
</dbReference>